<dbReference type="AlphaFoldDB" id="C5FYF9"/>
<dbReference type="RefSeq" id="XP_002843593.1">
    <property type="nucleotide sequence ID" value="XM_002843547.1"/>
</dbReference>
<protein>
    <submittedName>
        <fullName evidence="1">Uncharacterized protein</fullName>
    </submittedName>
</protein>
<name>C5FYF9_ARTOC</name>
<dbReference type="GeneID" id="9225782"/>
<organism evidence="1 2">
    <name type="scientific">Arthroderma otae (strain ATCC MYA-4605 / CBS 113480)</name>
    <name type="common">Microsporum canis</name>
    <dbReference type="NCBI Taxonomy" id="554155"/>
    <lineage>
        <taxon>Eukaryota</taxon>
        <taxon>Fungi</taxon>
        <taxon>Dikarya</taxon>
        <taxon>Ascomycota</taxon>
        <taxon>Pezizomycotina</taxon>
        <taxon>Eurotiomycetes</taxon>
        <taxon>Eurotiomycetidae</taxon>
        <taxon>Onygenales</taxon>
        <taxon>Arthrodermataceae</taxon>
        <taxon>Microsporum</taxon>
    </lineage>
</organism>
<proteinExistence type="predicted"/>
<sequence>MAFPSKAYRVLYSVSQWEIEHDALASPEAESNGVSTVGRSSSLQPYIWQHYYFVSFNTTCKTYVKSKWSSLAMISSPPGFLQFSRIENILAVPIIQFTTSRFNYSMESSGAK</sequence>
<dbReference type="Proteomes" id="UP000002035">
    <property type="component" value="Unassembled WGS sequence"/>
</dbReference>
<keyword evidence="2" id="KW-1185">Reference proteome</keyword>
<evidence type="ECO:0000313" key="2">
    <source>
        <dbReference type="Proteomes" id="UP000002035"/>
    </source>
</evidence>
<evidence type="ECO:0000313" key="1">
    <source>
        <dbReference type="EMBL" id="EEQ34557.1"/>
    </source>
</evidence>
<accession>C5FYF9</accession>
<gene>
    <name evidence="1" type="ORF">MCYG_07376</name>
</gene>
<dbReference type="HOGENOM" id="CLU_2145279_0_0_1"/>
<dbReference type="EMBL" id="DS995707">
    <property type="protein sequence ID" value="EEQ34557.1"/>
    <property type="molecule type" value="Genomic_DNA"/>
</dbReference>
<dbReference type="VEuPathDB" id="FungiDB:MCYG_07376"/>
<reference evidence="2" key="1">
    <citation type="journal article" date="2012" name="MBio">
        <title>Comparative genome analysis of Trichophyton rubrum and related dermatophytes reveals candidate genes involved in infection.</title>
        <authorList>
            <person name="Martinez D.A."/>
            <person name="Oliver B.G."/>
            <person name="Graeser Y."/>
            <person name="Goldberg J.M."/>
            <person name="Li W."/>
            <person name="Martinez-Rossi N.M."/>
            <person name="Monod M."/>
            <person name="Shelest E."/>
            <person name="Barton R.C."/>
            <person name="Birch E."/>
            <person name="Brakhage A.A."/>
            <person name="Chen Z."/>
            <person name="Gurr S.J."/>
            <person name="Heiman D."/>
            <person name="Heitman J."/>
            <person name="Kosti I."/>
            <person name="Rossi A."/>
            <person name="Saif S."/>
            <person name="Samalova M."/>
            <person name="Saunders C.W."/>
            <person name="Shea T."/>
            <person name="Summerbell R.C."/>
            <person name="Xu J."/>
            <person name="Young S."/>
            <person name="Zeng Q."/>
            <person name="Birren B.W."/>
            <person name="Cuomo C.A."/>
            <person name="White T.C."/>
        </authorList>
    </citation>
    <scope>NUCLEOTIDE SEQUENCE [LARGE SCALE GENOMIC DNA]</scope>
    <source>
        <strain evidence="2">ATCC MYA-4605 / CBS 113480</strain>
    </source>
</reference>